<dbReference type="AlphaFoldDB" id="A0A8H7AJ60"/>
<proteinExistence type="predicted"/>
<sequence>MVTSSTAEKQRSWMKERRMLRIELAHGSLHGKLLETGLLPQSNFPANDKVAMCISSWTISNLEIMMNSGKDMRVDLWRLFGCDAVG</sequence>
<evidence type="ECO:0000313" key="1">
    <source>
        <dbReference type="EMBL" id="KAF7510068.1"/>
    </source>
</evidence>
<dbReference type="EMBL" id="JAACFV010000034">
    <property type="protein sequence ID" value="KAF7510068.1"/>
    <property type="molecule type" value="Genomic_DNA"/>
</dbReference>
<accession>A0A8H7AJ60</accession>
<comment type="caution">
    <text evidence="1">The sequence shown here is derived from an EMBL/GenBank/DDBJ whole genome shotgun (WGS) entry which is preliminary data.</text>
</comment>
<keyword evidence="2" id="KW-1185">Reference proteome</keyword>
<evidence type="ECO:0000313" key="2">
    <source>
        <dbReference type="Proteomes" id="UP000606974"/>
    </source>
</evidence>
<name>A0A8H7AJ60_9EURO</name>
<protein>
    <submittedName>
        <fullName evidence="1">Uncharacterized protein</fullName>
    </submittedName>
</protein>
<reference evidence="1" key="1">
    <citation type="submission" date="2020-02" db="EMBL/GenBank/DDBJ databases">
        <authorList>
            <person name="Palmer J.M."/>
        </authorList>
    </citation>
    <scope>NUCLEOTIDE SEQUENCE</scope>
    <source>
        <strain evidence="1">EPUS1.4</strain>
        <tissue evidence="1">Thallus</tissue>
    </source>
</reference>
<gene>
    <name evidence="1" type="ORF">GJ744_007172</name>
</gene>
<organism evidence="1 2">
    <name type="scientific">Endocarpon pusillum</name>
    <dbReference type="NCBI Taxonomy" id="364733"/>
    <lineage>
        <taxon>Eukaryota</taxon>
        <taxon>Fungi</taxon>
        <taxon>Dikarya</taxon>
        <taxon>Ascomycota</taxon>
        <taxon>Pezizomycotina</taxon>
        <taxon>Eurotiomycetes</taxon>
        <taxon>Chaetothyriomycetidae</taxon>
        <taxon>Verrucariales</taxon>
        <taxon>Verrucariaceae</taxon>
        <taxon>Endocarpon</taxon>
    </lineage>
</organism>
<dbReference type="Proteomes" id="UP000606974">
    <property type="component" value="Unassembled WGS sequence"/>
</dbReference>